<dbReference type="InterPro" id="IPR023799">
    <property type="entry name" value="RbfA_dom_sf"/>
</dbReference>
<dbReference type="Proteomes" id="UP001605036">
    <property type="component" value="Unassembled WGS sequence"/>
</dbReference>
<proteinExistence type="predicted"/>
<comment type="caution">
    <text evidence="1">The sequence shown here is derived from an EMBL/GenBank/DDBJ whole genome shotgun (WGS) entry which is preliminary data.</text>
</comment>
<gene>
    <name evidence="1" type="ORF">R1flu_019742</name>
</gene>
<dbReference type="Pfam" id="PF02033">
    <property type="entry name" value="RBFA"/>
    <property type="match status" value="1"/>
</dbReference>
<dbReference type="EMBL" id="JBHFFA010000001">
    <property type="protein sequence ID" value="KAL2651614.1"/>
    <property type="molecule type" value="Genomic_DNA"/>
</dbReference>
<evidence type="ECO:0000313" key="1">
    <source>
        <dbReference type="EMBL" id="KAL2651614.1"/>
    </source>
</evidence>
<organism evidence="1 2">
    <name type="scientific">Riccia fluitans</name>
    <dbReference type="NCBI Taxonomy" id="41844"/>
    <lineage>
        <taxon>Eukaryota</taxon>
        <taxon>Viridiplantae</taxon>
        <taxon>Streptophyta</taxon>
        <taxon>Embryophyta</taxon>
        <taxon>Marchantiophyta</taxon>
        <taxon>Marchantiopsida</taxon>
        <taxon>Marchantiidae</taxon>
        <taxon>Marchantiales</taxon>
        <taxon>Ricciaceae</taxon>
        <taxon>Riccia</taxon>
    </lineage>
</organism>
<name>A0ABD1ZJJ0_9MARC</name>
<dbReference type="InterPro" id="IPR000238">
    <property type="entry name" value="RbfA"/>
</dbReference>
<evidence type="ECO:0000313" key="2">
    <source>
        <dbReference type="Proteomes" id="UP001605036"/>
    </source>
</evidence>
<dbReference type="Gene3D" id="3.30.300.20">
    <property type="match status" value="1"/>
</dbReference>
<accession>A0ABD1ZJJ0</accession>
<sequence>MLRTILGSNARGGFRRGTVAPLSSAGFHFPFSTHSSRKYSSPKGVPTLRQKRIASEVKEVISEALQQGPCENPNLRRAGFEITDVEMSSDLRTAHVLWRALPGMQKSAEKAVLSNVKRLRSLVFSRLTLPFSPTLKFQEDAAPLPTYKHWNKLLQSSNRRKENSQQKRVPEHVQNILNFRKIPRRRLVTLRMRILEHRLSFLRQKITGRW</sequence>
<dbReference type="SUPFAM" id="SSF89919">
    <property type="entry name" value="Ribosome-binding factor A, RbfA"/>
    <property type="match status" value="1"/>
</dbReference>
<keyword evidence="2" id="KW-1185">Reference proteome</keyword>
<reference evidence="1 2" key="1">
    <citation type="submission" date="2024-09" db="EMBL/GenBank/DDBJ databases">
        <title>Chromosome-scale assembly of Riccia fluitans.</title>
        <authorList>
            <person name="Paukszto L."/>
            <person name="Sawicki J."/>
            <person name="Karawczyk K."/>
            <person name="Piernik-Szablinska J."/>
            <person name="Szczecinska M."/>
            <person name="Mazdziarz M."/>
        </authorList>
    </citation>
    <scope>NUCLEOTIDE SEQUENCE [LARGE SCALE GENOMIC DNA]</scope>
    <source>
        <strain evidence="1">Rf_01</strain>
        <tissue evidence="1">Aerial parts of the thallus</tissue>
    </source>
</reference>
<protein>
    <submittedName>
        <fullName evidence="1">Uncharacterized protein</fullName>
    </submittedName>
</protein>
<dbReference type="InterPro" id="IPR015946">
    <property type="entry name" value="KH_dom-like_a/b"/>
</dbReference>
<dbReference type="AlphaFoldDB" id="A0ABD1ZJJ0"/>